<name>A0ABP9QFE8_9PSEU</name>
<evidence type="ECO:0000256" key="3">
    <source>
        <dbReference type="RuleBase" id="RU003560"/>
    </source>
</evidence>
<evidence type="ECO:0000256" key="1">
    <source>
        <dbReference type="ARBA" id="ARBA00001933"/>
    </source>
</evidence>
<organism evidence="4 5">
    <name type="scientific">Pseudonocardia eucalypti</name>
    <dbReference type="NCBI Taxonomy" id="648755"/>
    <lineage>
        <taxon>Bacteria</taxon>
        <taxon>Bacillati</taxon>
        <taxon>Actinomycetota</taxon>
        <taxon>Actinomycetes</taxon>
        <taxon>Pseudonocardiales</taxon>
        <taxon>Pseudonocardiaceae</taxon>
        <taxon>Pseudonocardia</taxon>
    </lineage>
</organism>
<evidence type="ECO:0000256" key="2">
    <source>
        <dbReference type="ARBA" id="ARBA00022898"/>
    </source>
</evidence>
<proteinExistence type="inferred from homology"/>
<evidence type="ECO:0000313" key="4">
    <source>
        <dbReference type="EMBL" id="GAA5160616.1"/>
    </source>
</evidence>
<dbReference type="RefSeq" id="WP_185060299.1">
    <property type="nucleotide sequence ID" value="NZ_BAABJP010000020.1"/>
</dbReference>
<dbReference type="InterPro" id="IPR005814">
    <property type="entry name" value="Aminotrans_3"/>
</dbReference>
<dbReference type="InterPro" id="IPR015421">
    <property type="entry name" value="PyrdxlP-dep_Trfase_major"/>
</dbReference>
<keyword evidence="5" id="KW-1185">Reference proteome</keyword>
<dbReference type="Gene3D" id="3.90.1150.10">
    <property type="entry name" value="Aspartate Aminotransferase, domain 1"/>
    <property type="match status" value="1"/>
</dbReference>
<keyword evidence="2 3" id="KW-0663">Pyridoxal phosphate</keyword>
<reference evidence="5" key="1">
    <citation type="journal article" date="2019" name="Int. J. Syst. Evol. Microbiol.">
        <title>The Global Catalogue of Microorganisms (GCM) 10K type strain sequencing project: providing services to taxonomists for standard genome sequencing and annotation.</title>
        <authorList>
            <consortium name="The Broad Institute Genomics Platform"/>
            <consortium name="The Broad Institute Genome Sequencing Center for Infectious Disease"/>
            <person name="Wu L."/>
            <person name="Ma J."/>
        </authorList>
    </citation>
    <scope>NUCLEOTIDE SEQUENCE [LARGE SCALE GENOMIC DNA]</scope>
    <source>
        <strain evidence="5">JCM 18303</strain>
    </source>
</reference>
<dbReference type="PANTHER" id="PTHR43713">
    <property type="entry name" value="GLUTAMATE-1-SEMIALDEHYDE 2,1-AMINOMUTASE"/>
    <property type="match status" value="1"/>
</dbReference>
<dbReference type="Proteomes" id="UP001428817">
    <property type="component" value="Unassembled WGS sequence"/>
</dbReference>
<dbReference type="PANTHER" id="PTHR43713:SF3">
    <property type="entry name" value="GLUTAMATE-1-SEMIALDEHYDE 2,1-AMINOMUTASE 1, CHLOROPLASTIC-RELATED"/>
    <property type="match status" value="1"/>
</dbReference>
<accession>A0ABP9QFE8</accession>
<protein>
    <submittedName>
        <fullName evidence="4">Glutamate-1-semialdehyde 2,1-aminomutase</fullName>
    </submittedName>
</protein>
<dbReference type="InterPro" id="IPR015424">
    <property type="entry name" value="PyrdxlP-dep_Trfase"/>
</dbReference>
<dbReference type="Pfam" id="PF00202">
    <property type="entry name" value="Aminotran_3"/>
    <property type="match status" value="1"/>
</dbReference>
<gene>
    <name evidence="4" type="primary">hemL_2</name>
    <name evidence="4" type="ORF">GCM10023321_43630</name>
</gene>
<dbReference type="SUPFAM" id="SSF53383">
    <property type="entry name" value="PLP-dependent transferases"/>
    <property type="match status" value="1"/>
</dbReference>
<sequence length="468" mass="50209">MTGAAVDVVHQVRDRYLNRTPNSLRLHGEAKRWLPGGDTRTANHFGPYPTFLAHGAGCEVTDVDGNRYLDFCNNMSAVVHGHAHPDLVAAASAQFSLGTALGAPGEVQPRHAELVCARVPSVERVRYCNSGTEAAMLALRAARTVTGRDTIVKIDGGYHGMQGDLEVNMFAGMRAPASPQPGVPDGFPHRRVPRGVPRNVAEDVFVLPYNDLNAAAQLFRAHGSRTAALIVEPMLGVAGGVLGDPDYLHGLRALTEEHGALLIFDECATFRVGPLQTRFGITPDLTALGNVIGGGLPIGAFGGRADVMAQFDPTRPEPVYHGSTFGGNNLSLRVGVAALRTYGPAEVISLNDLGEGLNRRLSEAGAEVGVRLRTSGVGSLTYLHWGDGPIRDALDVRALRLNAGKLPELLHLELLNRGIYLPRTGPVSLSMPMTEEHTRTLVDTVRDTLTTLRPYLEEKLPHLLTEPT</sequence>
<dbReference type="EMBL" id="BAABJP010000020">
    <property type="protein sequence ID" value="GAA5160616.1"/>
    <property type="molecule type" value="Genomic_DNA"/>
</dbReference>
<dbReference type="InterPro" id="IPR015422">
    <property type="entry name" value="PyrdxlP-dep_Trfase_small"/>
</dbReference>
<comment type="cofactor">
    <cofactor evidence="1">
        <name>pyridoxal 5'-phosphate</name>
        <dbReference type="ChEBI" id="CHEBI:597326"/>
    </cofactor>
</comment>
<comment type="caution">
    <text evidence="4">The sequence shown here is derived from an EMBL/GenBank/DDBJ whole genome shotgun (WGS) entry which is preliminary data.</text>
</comment>
<evidence type="ECO:0000313" key="5">
    <source>
        <dbReference type="Proteomes" id="UP001428817"/>
    </source>
</evidence>
<dbReference type="Gene3D" id="3.40.640.10">
    <property type="entry name" value="Type I PLP-dependent aspartate aminotransferase-like (Major domain)"/>
    <property type="match status" value="1"/>
</dbReference>
<comment type="similarity">
    <text evidence="3">Belongs to the class-III pyridoxal-phosphate-dependent aminotransferase family.</text>
</comment>